<feature type="non-terminal residue" evidence="1">
    <location>
        <position position="1"/>
    </location>
</feature>
<dbReference type="Proteomes" id="UP000076858">
    <property type="component" value="Unassembled WGS sequence"/>
</dbReference>
<reference evidence="1 2" key="1">
    <citation type="submission" date="2016-03" db="EMBL/GenBank/DDBJ databases">
        <title>EvidentialGene: Evidence-directed Construction of Genes on Genomes.</title>
        <authorList>
            <person name="Gilbert D.G."/>
            <person name="Choi J.-H."/>
            <person name="Mockaitis K."/>
            <person name="Colbourne J."/>
            <person name="Pfrender M."/>
        </authorList>
    </citation>
    <scope>NUCLEOTIDE SEQUENCE [LARGE SCALE GENOMIC DNA]</scope>
    <source>
        <strain evidence="1 2">Xinb3</strain>
        <tissue evidence="1">Complete organism</tissue>
    </source>
</reference>
<accession>A0A164GSK1</accession>
<name>A0A164GSK1_9CRUS</name>
<organism evidence="1 2">
    <name type="scientific">Daphnia magna</name>
    <dbReference type="NCBI Taxonomy" id="35525"/>
    <lineage>
        <taxon>Eukaryota</taxon>
        <taxon>Metazoa</taxon>
        <taxon>Ecdysozoa</taxon>
        <taxon>Arthropoda</taxon>
        <taxon>Crustacea</taxon>
        <taxon>Branchiopoda</taxon>
        <taxon>Diplostraca</taxon>
        <taxon>Cladocera</taxon>
        <taxon>Anomopoda</taxon>
        <taxon>Daphniidae</taxon>
        <taxon>Daphnia</taxon>
    </lineage>
</organism>
<protein>
    <submittedName>
        <fullName evidence="1">Uncharacterized protein</fullName>
    </submittedName>
</protein>
<comment type="caution">
    <text evidence="1">The sequence shown here is derived from an EMBL/GenBank/DDBJ whole genome shotgun (WGS) entry which is preliminary data.</text>
</comment>
<sequence>KQNQDITLSSIPDRLSRVNGSNLPCNCIKSNLNEVEKTEVIEVPNTPEALVACLQDRSILKLGMDDTAVAYLEIAKILLEEVPLTKALGFPDVWR</sequence>
<evidence type="ECO:0000313" key="1">
    <source>
        <dbReference type="EMBL" id="KZR99306.1"/>
    </source>
</evidence>
<dbReference type="AlphaFoldDB" id="A0A164GSK1"/>
<keyword evidence="2" id="KW-1185">Reference proteome</keyword>
<proteinExistence type="predicted"/>
<dbReference type="EMBL" id="LRGB01014035">
    <property type="protein sequence ID" value="KZR99306.1"/>
    <property type="molecule type" value="Genomic_DNA"/>
</dbReference>
<evidence type="ECO:0000313" key="2">
    <source>
        <dbReference type="Proteomes" id="UP000076858"/>
    </source>
</evidence>
<gene>
    <name evidence="1" type="ORF">APZ42_004874</name>
</gene>